<dbReference type="Pfam" id="PF00406">
    <property type="entry name" value="ADK"/>
    <property type="match status" value="1"/>
</dbReference>
<evidence type="ECO:0000256" key="1">
    <source>
        <dbReference type="ARBA" id="ARBA00022679"/>
    </source>
</evidence>
<reference evidence="5 6" key="1">
    <citation type="journal article" date="2016" name="Nat. Commun.">
        <title>Thousands of microbial genomes shed light on interconnected biogeochemical processes in an aquifer system.</title>
        <authorList>
            <person name="Anantharaman K."/>
            <person name="Brown C.T."/>
            <person name="Hug L.A."/>
            <person name="Sharon I."/>
            <person name="Castelle C.J."/>
            <person name="Probst A.J."/>
            <person name="Thomas B.C."/>
            <person name="Singh A."/>
            <person name="Wilkins M.J."/>
            <person name="Karaoz U."/>
            <person name="Brodie E.L."/>
            <person name="Williams K.H."/>
            <person name="Hubbard S.S."/>
            <person name="Banfield J.F."/>
        </authorList>
    </citation>
    <scope>NUCLEOTIDE SEQUENCE [LARGE SCALE GENOMIC DNA]</scope>
</reference>
<dbReference type="Gene3D" id="3.40.50.300">
    <property type="entry name" value="P-loop containing nucleotide triphosphate hydrolases"/>
    <property type="match status" value="1"/>
</dbReference>
<keyword evidence="2" id="KW-0545">Nucleotide biosynthesis</keyword>
<dbReference type="InterPro" id="IPR000850">
    <property type="entry name" value="Adenylat/UMP-CMP_kin"/>
</dbReference>
<evidence type="ECO:0000313" key="5">
    <source>
        <dbReference type="EMBL" id="OHA08235.1"/>
    </source>
</evidence>
<evidence type="ECO:0008006" key="7">
    <source>
        <dbReference type="Google" id="ProtNLM"/>
    </source>
</evidence>
<keyword evidence="1" id="KW-0808">Transferase</keyword>
<dbReference type="SUPFAM" id="SSF52540">
    <property type="entry name" value="P-loop containing nucleoside triphosphate hydrolases"/>
    <property type="match status" value="1"/>
</dbReference>
<dbReference type="GO" id="GO:0019205">
    <property type="term" value="F:nucleobase-containing compound kinase activity"/>
    <property type="evidence" value="ECO:0007669"/>
    <property type="project" value="InterPro"/>
</dbReference>
<evidence type="ECO:0000256" key="3">
    <source>
        <dbReference type="ARBA" id="ARBA00022741"/>
    </source>
</evidence>
<proteinExistence type="predicted"/>
<organism evidence="5 6">
    <name type="scientific">Candidatus Sungbacteria bacterium RIFCSPLOWO2_01_FULL_59_16</name>
    <dbReference type="NCBI Taxonomy" id="1802280"/>
    <lineage>
        <taxon>Bacteria</taxon>
        <taxon>Candidatus Sungiibacteriota</taxon>
    </lineage>
</organism>
<dbReference type="GO" id="GO:0009165">
    <property type="term" value="P:nucleotide biosynthetic process"/>
    <property type="evidence" value="ECO:0007669"/>
    <property type="project" value="UniProtKB-KW"/>
</dbReference>
<evidence type="ECO:0000256" key="2">
    <source>
        <dbReference type="ARBA" id="ARBA00022727"/>
    </source>
</evidence>
<name>A0A1G2L9B1_9BACT</name>
<dbReference type="PROSITE" id="PS00113">
    <property type="entry name" value="ADENYLATE_KINASE"/>
    <property type="match status" value="1"/>
</dbReference>
<dbReference type="AlphaFoldDB" id="A0A1G2L9B1"/>
<dbReference type="EMBL" id="MHQS01000021">
    <property type="protein sequence ID" value="OHA08235.1"/>
    <property type="molecule type" value="Genomic_DNA"/>
</dbReference>
<dbReference type="InterPro" id="IPR033690">
    <property type="entry name" value="Adenylat_kinase_CS"/>
</dbReference>
<dbReference type="PANTHER" id="PTHR23359">
    <property type="entry name" value="NUCLEOTIDE KINASE"/>
    <property type="match status" value="1"/>
</dbReference>
<accession>A0A1G2L9B1</accession>
<gene>
    <name evidence="5" type="ORF">A3B37_03315</name>
</gene>
<keyword evidence="4" id="KW-0418">Kinase</keyword>
<keyword evidence="3" id="KW-0547">Nucleotide-binding</keyword>
<dbReference type="Proteomes" id="UP000176705">
    <property type="component" value="Unassembled WGS sequence"/>
</dbReference>
<dbReference type="InterPro" id="IPR027417">
    <property type="entry name" value="P-loop_NTPase"/>
</dbReference>
<comment type="caution">
    <text evidence="5">The sequence shown here is derived from an EMBL/GenBank/DDBJ whole genome shotgun (WGS) entry which is preliminary data.</text>
</comment>
<dbReference type="GO" id="GO:0005524">
    <property type="term" value="F:ATP binding"/>
    <property type="evidence" value="ECO:0007669"/>
    <property type="project" value="InterPro"/>
</dbReference>
<evidence type="ECO:0000256" key="4">
    <source>
        <dbReference type="ARBA" id="ARBA00022777"/>
    </source>
</evidence>
<dbReference type="STRING" id="1802280.A3B37_03315"/>
<protein>
    <recommendedName>
        <fullName evidence="7">Adenylate kinase</fullName>
    </recommendedName>
</protein>
<evidence type="ECO:0000313" key="6">
    <source>
        <dbReference type="Proteomes" id="UP000176705"/>
    </source>
</evidence>
<sequence length="360" mass="40672">MKGLDFPLFTTKSKNSTERFRLEDPIERRKYFDVKAGPEIEKIRDYLRTGTFVGFLLGKKNSGKGTYSKLFMEAIGGDRVAHLSVGDIVRSVHNDLAEKGRKVKLIAFLHSRYRGFITVEQALDVILGRDTKTLLPAEIIIALVEREIDRIGRKAIFLDGFPRDLDQVSYALYFRTIIGYRDDPDFFVFIDVPESVIDERIKNRVICPMCQTPRSLKLLRTKDIGYDAGRREFYLICDNANCAPGTRMVTKEGDELGIEPIRDRMEIDEKVMRMLLNLQGVPKAHLRNAIPVGNAAETVDDYEITPSYRYAWDAAAKKANVIEEPWTVSDDNGVPSYSLLPAAVTVSLIKQTAEALGLQG</sequence>